<keyword evidence="1" id="KW-0812">Transmembrane</keyword>
<protein>
    <submittedName>
        <fullName evidence="2">1208_t:CDS:1</fullName>
    </submittedName>
</protein>
<dbReference type="Proteomes" id="UP001153678">
    <property type="component" value="Unassembled WGS sequence"/>
</dbReference>
<name>A0A9W4WLW9_9GLOM</name>
<feature type="non-terminal residue" evidence="2">
    <location>
        <position position="1"/>
    </location>
</feature>
<proteinExistence type="predicted"/>
<keyword evidence="3" id="KW-1185">Reference proteome</keyword>
<organism evidence="2 3">
    <name type="scientific">Funneliformis geosporum</name>
    <dbReference type="NCBI Taxonomy" id="1117311"/>
    <lineage>
        <taxon>Eukaryota</taxon>
        <taxon>Fungi</taxon>
        <taxon>Fungi incertae sedis</taxon>
        <taxon>Mucoromycota</taxon>
        <taxon>Glomeromycotina</taxon>
        <taxon>Glomeromycetes</taxon>
        <taxon>Glomerales</taxon>
        <taxon>Glomeraceae</taxon>
        <taxon>Funneliformis</taxon>
    </lineage>
</organism>
<evidence type="ECO:0000313" key="2">
    <source>
        <dbReference type="EMBL" id="CAI2171248.1"/>
    </source>
</evidence>
<feature type="transmembrane region" description="Helical" evidence="1">
    <location>
        <begin position="21"/>
        <end position="42"/>
    </location>
</feature>
<accession>A0A9W4WLW9</accession>
<evidence type="ECO:0000313" key="3">
    <source>
        <dbReference type="Proteomes" id="UP001153678"/>
    </source>
</evidence>
<dbReference type="EMBL" id="CAMKVN010000799">
    <property type="protein sequence ID" value="CAI2171248.1"/>
    <property type="molecule type" value="Genomic_DNA"/>
</dbReference>
<comment type="caution">
    <text evidence="2">The sequence shown here is derived from an EMBL/GenBank/DDBJ whole genome shotgun (WGS) entry which is preliminary data.</text>
</comment>
<sequence>MKMMKASSEKIGKKNHYILHLYGSLINGQKAVVTLIGLQIFFDILILDKESIDDFKDEIHCTAINDYKIENIKVFHSAGIIQQGWQMTRTFDKQFDHQTNKLDLNECKKIKGDDAYKVTNTKKCCRQHLKQCIYVQTSLPVEEYDKLLSEIKEDEIMIKIEEIIINIYKQM</sequence>
<evidence type="ECO:0000256" key="1">
    <source>
        <dbReference type="SAM" id="Phobius"/>
    </source>
</evidence>
<gene>
    <name evidence="2" type="ORF">FWILDA_LOCUS4984</name>
</gene>
<reference evidence="2" key="1">
    <citation type="submission" date="2022-08" db="EMBL/GenBank/DDBJ databases">
        <authorList>
            <person name="Kallberg Y."/>
            <person name="Tangrot J."/>
            <person name="Rosling A."/>
        </authorList>
    </citation>
    <scope>NUCLEOTIDE SEQUENCE</scope>
    <source>
        <strain evidence="2">Wild A</strain>
    </source>
</reference>
<dbReference type="AlphaFoldDB" id="A0A9W4WLW9"/>
<keyword evidence="1" id="KW-1133">Transmembrane helix</keyword>
<keyword evidence="1" id="KW-0472">Membrane</keyword>